<proteinExistence type="predicted"/>
<dbReference type="InterPro" id="IPR044520">
    <property type="entry name" value="ARF_GAP_AGD5/15"/>
</dbReference>
<comment type="caution">
    <text evidence="8">The sequence shown here is derived from an EMBL/GenBank/DDBJ whole genome shotgun (WGS) entry which is preliminary data.</text>
</comment>
<dbReference type="InterPro" id="IPR037278">
    <property type="entry name" value="ARFGAP/RecO"/>
</dbReference>
<feature type="compositionally biased region" description="Low complexity" evidence="6">
    <location>
        <begin position="434"/>
        <end position="447"/>
    </location>
</feature>
<keyword evidence="9" id="KW-1185">Reference proteome</keyword>
<feature type="region of interest" description="Disordered" evidence="6">
    <location>
        <begin position="434"/>
        <end position="476"/>
    </location>
</feature>
<dbReference type="SUPFAM" id="SSF57863">
    <property type="entry name" value="ArfGap/RecO-like zinc finger"/>
    <property type="match status" value="1"/>
</dbReference>
<dbReference type="Gene3D" id="1.10.220.150">
    <property type="entry name" value="Arf GTPase activating protein"/>
    <property type="match status" value="1"/>
</dbReference>
<evidence type="ECO:0000313" key="8">
    <source>
        <dbReference type="EMBL" id="PWA87116.1"/>
    </source>
</evidence>
<dbReference type="PANTHER" id="PTHR46419:SF10">
    <property type="entry name" value="ARF GTPASE ACTIVATING PROTEIN"/>
    <property type="match status" value="1"/>
</dbReference>
<keyword evidence="3 5" id="KW-0863">Zinc-finger</keyword>
<evidence type="ECO:0000256" key="5">
    <source>
        <dbReference type="PROSITE-ProRule" id="PRU00288"/>
    </source>
</evidence>
<evidence type="ECO:0000256" key="4">
    <source>
        <dbReference type="ARBA" id="ARBA00022833"/>
    </source>
</evidence>
<name>A0A2U1PMX5_ARTAN</name>
<evidence type="ECO:0000256" key="1">
    <source>
        <dbReference type="ARBA" id="ARBA00022468"/>
    </source>
</evidence>
<feature type="compositionally biased region" description="Polar residues" evidence="6">
    <location>
        <begin position="448"/>
        <end position="476"/>
    </location>
</feature>
<keyword evidence="2" id="KW-0479">Metal-binding</keyword>
<organism evidence="8 9">
    <name type="scientific">Artemisia annua</name>
    <name type="common">Sweet wormwood</name>
    <dbReference type="NCBI Taxonomy" id="35608"/>
    <lineage>
        <taxon>Eukaryota</taxon>
        <taxon>Viridiplantae</taxon>
        <taxon>Streptophyta</taxon>
        <taxon>Embryophyta</taxon>
        <taxon>Tracheophyta</taxon>
        <taxon>Spermatophyta</taxon>
        <taxon>Magnoliopsida</taxon>
        <taxon>eudicotyledons</taxon>
        <taxon>Gunneridae</taxon>
        <taxon>Pentapetalae</taxon>
        <taxon>asterids</taxon>
        <taxon>campanulids</taxon>
        <taxon>Asterales</taxon>
        <taxon>Asteraceae</taxon>
        <taxon>Asteroideae</taxon>
        <taxon>Anthemideae</taxon>
        <taxon>Artemisiinae</taxon>
        <taxon>Artemisia</taxon>
    </lineage>
</organism>
<evidence type="ECO:0000259" key="7">
    <source>
        <dbReference type="PROSITE" id="PS50115"/>
    </source>
</evidence>
<feature type="compositionally biased region" description="Polar residues" evidence="6">
    <location>
        <begin position="130"/>
        <end position="145"/>
    </location>
</feature>
<evidence type="ECO:0000313" key="9">
    <source>
        <dbReference type="Proteomes" id="UP000245207"/>
    </source>
</evidence>
<dbReference type="Proteomes" id="UP000245207">
    <property type="component" value="Unassembled WGS sequence"/>
</dbReference>
<dbReference type="SMART" id="SM00105">
    <property type="entry name" value="ArfGap"/>
    <property type="match status" value="1"/>
</dbReference>
<evidence type="ECO:0000256" key="3">
    <source>
        <dbReference type="ARBA" id="ARBA00022771"/>
    </source>
</evidence>
<dbReference type="EMBL" id="PKPP01000945">
    <property type="protein sequence ID" value="PWA87116.1"/>
    <property type="molecule type" value="Genomic_DNA"/>
</dbReference>
<sequence>MNEKANVSKELNAKHRQILEGLLKLPENRECADCKAKGPRWASVNLGIFICMQCSGIHRSLGVHISKVRSATLDTWLPEQVAFIQSMGNAKANNYWEAELPSNYDRVGIENFIRAKYEDKRWAAKDGVPTSPSRFQENTASTQFQRPAERPDEKKSFQTYSTKSNISATKNSLPVPPKAFEPVTRKSEPAVSAAETAKETARVSTPPKVEVATDLFDMLSMEDGPAESGPEATSSDDLWAGFQSGGETLAAGTTNPPKPADNKAKSPSEIEDLFKEPPPISQQNGSGKPQKDVKSDIMSLFEKDNTTTPYSLQQQQLVMLAQQQSLLMAAAAKSGGLPNVPGNGQQPVSSGINLPNQNWPNAGYQVPGMMMPAGGKDEVEKYLQQLRNMAAANSGGNAVQAPTSSFYTMGLNPPTNGMAFSGASLPGTVTQNASISVGSSVQSKSHSPTPTASVSPTQSAKDYDFSSLTQGMFSKP</sequence>
<dbReference type="FunFam" id="1.10.220.150:FF:000009">
    <property type="entry name" value="stromal membrane-associated protein 1 isoform X1"/>
    <property type="match status" value="1"/>
</dbReference>
<gene>
    <name evidence="8" type="ORF">CTI12_AA133370</name>
</gene>
<dbReference type="PANTHER" id="PTHR46419">
    <property type="entry name" value="ADP-RIBOSYLATION FACTOR GTPASE-ACTIVATING PROTEIN AGD5"/>
    <property type="match status" value="1"/>
</dbReference>
<accession>A0A2U1PMX5</accession>
<dbReference type="InterPro" id="IPR001164">
    <property type="entry name" value="ArfGAP_dom"/>
</dbReference>
<dbReference type="OrthoDB" id="10266696at2759"/>
<protein>
    <submittedName>
        <fullName evidence="8">Arf GTPase activating protein</fullName>
    </submittedName>
</protein>
<keyword evidence="1" id="KW-0343">GTPase activation</keyword>
<reference evidence="8 9" key="1">
    <citation type="journal article" date="2018" name="Mol. Plant">
        <title>The genome of Artemisia annua provides insight into the evolution of Asteraceae family and artemisinin biosynthesis.</title>
        <authorList>
            <person name="Shen Q."/>
            <person name="Zhang L."/>
            <person name="Liao Z."/>
            <person name="Wang S."/>
            <person name="Yan T."/>
            <person name="Shi P."/>
            <person name="Liu M."/>
            <person name="Fu X."/>
            <person name="Pan Q."/>
            <person name="Wang Y."/>
            <person name="Lv Z."/>
            <person name="Lu X."/>
            <person name="Zhang F."/>
            <person name="Jiang W."/>
            <person name="Ma Y."/>
            <person name="Chen M."/>
            <person name="Hao X."/>
            <person name="Li L."/>
            <person name="Tang Y."/>
            <person name="Lv G."/>
            <person name="Zhou Y."/>
            <person name="Sun X."/>
            <person name="Brodelius P.E."/>
            <person name="Rose J.K.C."/>
            <person name="Tang K."/>
        </authorList>
    </citation>
    <scope>NUCLEOTIDE SEQUENCE [LARGE SCALE GENOMIC DNA]</scope>
    <source>
        <strain evidence="9">cv. Huhao1</strain>
        <tissue evidence="8">Leaf</tissue>
    </source>
</reference>
<dbReference type="PRINTS" id="PR00405">
    <property type="entry name" value="REVINTRACTNG"/>
</dbReference>
<feature type="domain" description="Arf-GAP" evidence="7">
    <location>
        <begin position="16"/>
        <end position="130"/>
    </location>
</feature>
<feature type="region of interest" description="Disordered" evidence="6">
    <location>
        <begin position="221"/>
        <end position="294"/>
    </location>
</feature>
<feature type="compositionally biased region" description="Basic and acidic residues" evidence="6">
    <location>
        <begin position="147"/>
        <end position="156"/>
    </location>
</feature>
<dbReference type="GO" id="GO:0008270">
    <property type="term" value="F:zinc ion binding"/>
    <property type="evidence" value="ECO:0007669"/>
    <property type="project" value="UniProtKB-KW"/>
</dbReference>
<keyword evidence="4" id="KW-0862">Zinc</keyword>
<dbReference type="InterPro" id="IPR038508">
    <property type="entry name" value="ArfGAP_dom_sf"/>
</dbReference>
<feature type="region of interest" description="Disordered" evidence="6">
    <location>
        <begin position="124"/>
        <end position="206"/>
    </location>
</feature>
<dbReference type="AlphaFoldDB" id="A0A2U1PMX5"/>
<dbReference type="Pfam" id="PF01412">
    <property type="entry name" value="ArfGap"/>
    <property type="match status" value="1"/>
</dbReference>
<dbReference type="PROSITE" id="PS50115">
    <property type="entry name" value="ARFGAP"/>
    <property type="match status" value="1"/>
</dbReference>
<dbReference type="CDD" id="cd08204">
    <property type="entry name" value="ArfGap"/>
    <property type="match status" value="1"/>
</dbReference>
<feature type="compositionally biased region" description="Polar residues" evidence="6">
    <location>
        <begin position="157"/>
        <end position="172"/>
    </location>
</feature>
<dbReference type="GO" id="GO:0005096">
    <property type="term" value="F:GTPase activator activity"/>
    <property type="evidence" value="ECO:0007669"/>
    <property type="project" value="UniProtKB-KW"/>
</dbReference>
<dbReference type="STRING" id="35608.A0A2U1PMX5"/>
<evidence type="ECO:0000256" key="2">
    <source>
        <dbReference type="ARBA" id="ARBA00022723"/>
    </source>
</evidence>
<feature type="compositionally biased region" description="Basic and acidic residues" evidence="6">
    <location>
        <begin position="260"/>
        <end position="275"/>
    </location>
</feature>
<evidence type="ECO:0000256" key="6">
    <source>
        <dbReference type="SAM" id="MobiDB-lite"/>
    </source>
</evidence>